<keyword evidence="4" id="KW-1185">Reference proteome</keyword>
<name>A0A5D0UIR8_9ACTN</name>
<feature type="domain" description="Carrier" evidence="2">
    <location>
        <begin position="1"/>
        <end position="76"/>
    </location>
</feature>
<dbReference type="Proteomes" id="UP000322634">
    <property type="component" value="Unassembled WGS sequence"/>
</dbReference>
<feature type="compositionally biased region" description="Basic and acidic residues" evidence="1">
    <location>
        <begin position="74"/>
        <end position="94"/>
    </location>
</feature>
<dbReference type="RefSeq" id="WP_148348646.1">
    <property type="nucleotide sequence ID" value="NZ_JBHSBF010000022.1"/>
</dbReference>
<organism evidence="3 4">
    <name type="scientific">Actinomadura syzygii</name>
    <dbReference type="NCBI Taxonomy" id="1427538"/>
    <lineage>
        <taxon>Bacteria</taxon>
        <taxon>Bacillati</taxon>
        <taxon>Actinomycetota</taxon>
        <taxon>Actinomycetes</taxon>
        <taxon>Streptosporangiales</taxon>
        <taxon>Thermomonosporaceae</taxon>
        <taxon>Actinomadura</taxon>
    </lineage>
</organism>
<evidence type="ECO:0000259" key="2">
    <source>
        <dbReference type="PROSITE" id="PS50075"/>
    </source>
</evidence>
<evidence type="ECO:0000313" key="4">
    <source>
        <dbReference type="Proteomes" id="UP000322634"/>
    </source>
</evidence>
<feature type="region of interest" description="Disordered" evidence="1">
    <location>
        <begin position="73"/>
        <end position="101"/>
    </location>
</feature>
<evidence type="ECO:0000256" key="1">
    <source>
        <dbReference type="SAM" id="MobiDB-lite"/>
    </source>
</evidence>
<evidence type="ECO:0000313" key="3">
    <source>
        <dbReference type="EMBL" id="TYC17503.1"/>
    </source>
</evidence>
<dbReference type="InterPro" id="IPR036736">
    <property type="entry name" value="ACP-like_sf"/>
</dbReference>
<dbReference type="SUPFAM" id="SSF47336">
    <property type="entry name" value="ACP-like"/>
    <property type="match status" value="1"/>
</dbReference>
<proteinExistence type="predicted"/>
<protein>
    <submittedName>
        <fullName evidence="3">Acyl carrier protein</fullName>
    </submittedName>
</protein>
<dbReference type="InterPro" id="IPR009081">
    <property type="entry name" value="PP-bd_ACP"/>
</dbReference>
<dbReference type="PROSITE" id="PS50075">
    <property type="entry name" value="CARRIER"/>
    <property type="match status" value="1"/>
</dbReference>
<dbReference type="Pfam" id="PF00550">
    <property type="entry name" value="PP-binding"/>
    <property type="match status" value="1"/>
</dbReference>
<comment type="caution">
    <text evidence="3">The sequence shown here is derived from an EMBL/GenBank/DDBJ whole genome shotgun (WGS) entry which is preliminary data.</text>
</comment>
<accession>A0A5D0UIR8</accession>
<dbReference type="AlphaFoldDB" id="A0A5D0UIR8"/>
<dbReference type="OrthoDB" id="4257495at2"/>
<dbReference type="EMBL" id="VSFF01000002">
    <property type="protein sequence ID" value="TYC17503.1"/>
    <property type="molecule type" value="Genomic_DNA"/>
</dbReference>
<sequence length="101" mass="11344">MNTIEEFRALLREELGLSVTEEDLAAPLDQVPGWDSVHVLSLLTLLERRTGRSLPLSWFLEASTLTEIFGLARTDTRTDTRTDNRTDNRADTRTGARTTAP</sequence>
<gene>
    <name evidence="3" type="ORF">FXF65_05715</name>
</gene>
<reference evidence="3 4" key="1">
    <citation type="submission" date="2019-08" db="EMBL/GenBank/DDBJ databases">
        <title>Actinomadura sp. nov. CYP1-5 isolated from mountain soil.</title>
        <authorList>
            <person name="Songsumanus A."/>
            <person name="Kuncharoen N."/>
            <person name="Kudo T."/>
            <person name="Yuki M."/>
            <person name="Igarashi Y."/>
            <person name="Tanasupawat S."/>
        </authorList>
    </citation>
    <scope>NUCLEOTIDE SEQUENCE [LARGE SCALE GENOMIC DNA]</scope>
    <source>
        <strain evidence="3 4">GKU157</strain>
    </source>
</reference>
<dbReference type="Gene3D" id="1.10.1200.10">
    <property type="entry name" value="ACP-like"/>
    <property type="match status" value="1"/>
</dbReference>